<evidence type="ECO:0000259" key="8">
    <source>
        <dbReference type="PROSITE" id="PS50048"/>
    </source>
</evidence>
<dbReference type="PANTHER" id="PTHR47540">
    <property type="entry name" value="THIAMINE REPRESSIBLE GENES REGULATORY PROTEIN THI5"/>
    <property type="match status" value="1"/>
</dbReference>
<dbReference type="Pfam" id="PF04082">
    <property type="entry name" value="Fungal_trans"/>
    <property type="match status" value="1"/>
</dbReference>
<dbReference type="SMART" id="SM00066">
    <property type="entry name" value="GAL4"/>
    <property type="match status" value="1"/>
</dbReference>
<evidence type="ECO:0000313" key="9">
    <source>
        <dbReference type="EMBL" id="USW48382.1"/>
    </source>
</evidence>
<dbReference type="GO" id="GO:0008270">
    <property type="term" value="F:zinc ion binding"/>
    <property type="evidence" value="ECO:0007669"/>
    <property type="project" value="InterPro"/>
</dbReference>
<dbReference type="AlphaFoldDB" id="A0A9Q9AFZ9"/>
<evidence type="ECO:0000256" key="1">
    <source>
        <dbReference type="ARBA" id="ARBA00004123"/>
    </source>
</evidence>
<dbReference type="InterPro" id="IPR036864">
    <property type="entry name" value="Zn2-C6_fun-type_DNA-bd_sf"/>
</dbReference>
<reference evidence="9" key="1">
    <citation type="submission" date="2022-06" db="EMBL/GenBank/DDBJ databases">
        <title>Complete genome sequences of two strains of the flax pathogen Septoria linicola.</title>
        <authorList>
            <person name="Lapalu N."/>
            <person name="Simon A."/>
            <person name="Demenou B."/>
            <person name="Paumier D."/>
            <person name="Guillot M.-P."/>
            <person name="Gout L."/>
            <person name="Valade R."/>
        </authorList>
    </citation>
    <scope>NUCLEOTIDE SEQUENCE</scope>
    <source>
        <strain evidence="9">SE15195</strain>
    </source>
</reference>
<dbReference type="GO" id="GO:0043565">
    <property type="term" value="F:sequence-specific DNA binding"/>
    <property type="evidence" value="ECO:0007669"/>
    <property type="project" value="TreeGrafter"/>
</dbReference>
<dbReference type="GO" id="GO:0005634">
    <property type="term" value="C:nucleus"/>
    <property type="evidence" value="ECO:0007669"/>
    <property type="project" value="UniProtKB-SubCell"/>
</dbReference>
<evidence type="ECO:0000256" key="4">
    <source>
        <dbReference type="ARBA" id="ARBA00023125"/>
    </source>
</evidence>
<feature type="compositionally biased region" description="Polar residues" evidence="7">
    <location>
        <begin position="1"/>
        <end position="30"/>
    </location>
</feature>
<keyword evidence="10" id="KW-1185">Reference proteome</keyword>
<dbReference type="PROSITE" id="PS50048">
    <property type="entry name" value="ZN2_CY6_FUNGAL_2"/>
    <property type="match status" value="1"/>
</dbReference>
<evidence type="ECO:0000256" key="7">
    <source>
        <dbReference type="SAM" id="MobiDB-lite"/>
    </source>
</evidence>
<dbReference type="Proteomes" id="UP001056384">
    <property type="component" value="Chromosome 1"/>
</dbReference>
<dbReference type="InterPro" id="IPR001138">
    <property type="entry name" value="Zn2Cys6_DnaBD"/>
</dbReference>
<comment type="subcellular location">
    <subcellularLocation>
        <location evidence="1">Nucleus</location>
    </subcellularLocation>
</comment>
<dbReference type="EMBL" id="CP099418">
    <property type="protein sequence ID" value="USW48382.1"/>
    <property type="molecule type" value="Genomic_DNA"/>
</dbReference>
<keyword evidence="5" id="KW-0804">Transcription</keyword>
<dbReference type="PROSITE" id="PS00463">
    <property type="entry name" value="ZN2_CY6_FUNGAL_1"/>
    <property type="match status" value="1"/>
</dbReference>
<evidence type="ECO:0000313" key="10">
    <source>
        <dbReference type="Proteomes" id="UP001056384"/>
    </source>
</evidence>
<gene>
    <name evidence="9" type="ORF">Slin15195_G017010</name>
</gene>
<evidence type="ECO:0000256" key="2">
    <source>
        <dbReference type="ARBA" id="ARBA00022723"/>
    </source>
</evidence>
<dbReference type="PANTHER" id="PTHR47540:SF3">
    <property type="entry name" value="ZN(II)2CYS6 TRANSCRIPTION FACTOR (EUROFUNG)"/>
    <property type="match status" value="1"/>
</dbReference>
<protein>
    <recommendedName>
        <fullName evidence="8">Zn(2)-C6 fungal-type domain-containing protein</fullName>
    </recommendedName>
</protein>
<feature type="domain" description="Zn(2)-C6 fungal-type" evidence="8">
    <location>
        <begin position="44"/>
        <end position="73"/>
    </location>
</feature>
<dbReference type="InterPro" id="IPR007219">
    <property type="entry name" value="XnlR_reg_dom"/>
</dbReference>
<dbReference type="GO" id="GO:0045944">
    <property type="term" value="P:positive regulation of transcription by RNA polymerase II"/>
    <property type="evidence" value="ECO:0007669"/>
    <property type="project" value="TreeGrafter"/>
</dbReference>
<feature type="region of interest" description="Disordered" evidence="7">
    <location>
        <begin position="1"/>
        <end position="43"/>
    </location>
</feature>
<evidence type="ECO:0000256" key="3">
    <source>
        <dbReference type="ARBA" id="ARBA00023015"/>
    </source>
</evidence>
<dbReference type="Gene3D" id="4.10.240.10">
    <property type="entry name" value="Zn(2)-C6 fungal-type DNA-binding domain"/>
    <property type="match status" value="1"/>
</dbReference>
<dbReference type="InterPro" id="IPR051711">
    <property type="entry name" value="Stress_Response_Reg"/>
</dbReference>
<dbReference type="Pfam" id="PF00172">
    <property type="entry name" value="Zn_clus"/>
    <property type="match status" value="1"/>
</dbReference>
<evidence type="ECO:0000256" key="6">
    <source>
        <dbReference type="ARBA" id="ARBA00023242"/>
    </source>
</evidence>
<dbReference type="OrthoDB" id="3037908at2759"/>
<keyword evidence="3" id="KW-0805">Transcription regulation</keyword>
<organism evidence="9 10">
    <name type="scientific">Septoria linicola</name>
    <dbReference type="NCBI Taxonomy" id="215465"/>
    <lineage>
        <taxon>Eukaryota</taxon>
        <taxon>Fungi</taxon>
        <taxon>Dikarya</taxon>
        <taxon>Ascomycota</taxon>
        <taxon>Pezizomycotina</taxon>
        <taxon>Dothideomycetes</taxon>
        <taxon>Dothideomycetidae</taxon>
        <taxon>Mycosphaerellales</taxon>
        <taxon>Mycosphaerellaceae</taxon>
        <taxon>Septoria</taxon>
    </lineage>
</organism>
<proteinExistence type="predicted"/>
<dbReference type="SUPFAM" id="SSF57701">
    <property type="entry name" value="Zn2/Cys6 DNA-binding domain"/>
    <property type="match status" value="1"/>
</dbReference>
<dbReference type="GO" id="GO:0006351">
    <property type="term" value="P:DNA-templated transcription"/>
    <property type="evidence" value="ECO:0007669"/>
    <property type="project" value="InterPro"/>
</dbReference>
<keyword evidence="2" id="KW-0479">Metal-binding</keyword>
<keyword evidence="6" id="KW-0539">Nucleus</keyword>
<name>A0A9Q9AFZ9_9PEZI</name>
<keyword evidence="4" id="KW-0238">DNA-binding</keyword>
<sequence length="701" mass="78085">MAAITPTTQTPTSHESPLPQQQQSPANTAGSPERANKRQKVTRACDNCKSRKRRCTGELPCSACHSNGSRCTYLASYTRGRLVQPQAASHPDNAGTVFTTPAISQIQYESTLGTPYQAYQPDYNVKPSRAASPEGGSTFAGQYLGPTSPWSFLRRAWKRFEEDGTNINTAPSEEPAQSGAIFTYGDRQAAHVQLDKFHLASRQTTSMLLQHYFDLAMPTYRFLHRGTVSQWLEAYHEAEESQRESSQRFPGREAVVLMVLATARLFNVDDRKEILDPDERSWVDSEQLFQMSQSKLQLETGRARLESVQARIGSCLYLLHTSRPNQAWFLFGTTVQLAFSLGLHRSDNWKGDAVARECRKRVFWACSTLDTYLSVIKGVPPLISLDEVDQRLPDAIDDENLTPTGITSGQLRGDSVIKASIYHAQITRIVKKAAREQYSAERKKGSQKLETAARLNAETDAWHASLPVVLSGAIHPSSLIAIFRRQITVLQLAHAHAQMLINRPSLLVESSQSALRESQVQTCLAAAKSTLDTILAASFSKHIFQAFWHTQFVSFNALSIVYVWLIQRKNGRLPPLTASFQEEELLHLAQTVQQHLVAATEANAPSLRYNIVLEEMQQEVRRIMTQPAQRPHSNVLSEEQTTGAHGMVDATDVAGVNRVLESVGAGAIDPLMETYSVDFPLDPDLWLTLDSFPFSDFGQIE</sequence>
<dbReference type="CDD" id="cd00067">
    <property type="entry name" value="GAL4"/>
    <property type="match status" value="1"/>
</dbReference>
<dbReference type="SMART" id="SM00906">
    <property type="entry name" value="Fungal_trans"/>
    <property type="match status" value="1"/>
</dbReference>
<dbReference type="GO" id="GO:0000981">
    <property type="term" value="F:DNA-binding transcription factor activity, RNA polymerase II-specific"/>
    <property type="evidence" value="ECO:0007669"/>
    <property type="project" value="InterPro"/>
</dbReference>
<accession>A0A9Q9AFZ9</accession>
<dbReference type="CDD" id="cd12148">
    <property type="entry name" value="fungal_TF_MHR"/>
    <property type="match status" value="1"/>
</dbReference>
<evidence type="ECO:0000256" key="5">
    <source>
        <dbReference type="ARBA" id="ARBA00023163"/>
    </source>
</evidence>